<dbReference type="GO" id="GO:0047661">
    <property type="term" value="F:amino-acid racemase activity"/>
    <property type="evidence" value="ECO:0007669"/>
    <property type="project" value="InterPro"/>
</dbReference>
<dbReference type="InterPro" id="IPR033134">
    <property type="entry name" value="Asp/Glu_racemase_AS_2"/>
</dbReference>
<dbReference type="InterPro" id="IPR015942">
    <property type="entry name" value="Asp/Glu/hydantoin_racemase"/>
</dbReference>
<organism evidence="3 4">
    <name type="scientific">Mesotoga infera</name>
    <dbReference type="NCBI Taxonomy" id="1236046"/>
    <lineage>
        <taxon>Bacteria</taxon>
        <taxon>Thermotogati</taxon>
        <taxon>Thermotogota</taxon>
        <taxon>Thermotogae</taxon>
        <taxon>Kosmotogales</taxon>
        <taxon>Kosmotogaceae</taxon>
        <taxon>Mesotoga</taxon>
    </lineage>
</organism>
<dbReference type="AlphaFoldDB" id="A0A7Z7PNC0"/>
<dbReference type="Pfam" id="PF01177">
    <property type="entry name" value="Asp_Glu_race"/>
    <property type="match status" value="1"/>
</dbReference>
<dbReference type="EMBL" id="LS974202">
    <property type="protein sequence ID" value="SSC12798.1"/>
    <property type="molecule type" value="Genomic_DNA"/>
</dbReference>
<dbReference type="PROSITE" id="PS00924">
    <property type="entry name" value="ASP_GLU_RACEMASE_2"/>
    <property type="match status" value="1"/>
</dbReference>
<comment type="similarity">
    <text evidence="1">Belongs to the aspartate/glutamate racemases family.</text>
</comment>
<evidence type="ECO:0000256" key="1">
    <source>
        <dbReference type="ARBA" id="ARBA00007847"/>
    </source>
</evidence>
<dbReference type="KEGG" id="minf:MESINF_1354"/>
<reference evidence="3 4" key="1">
    <citation type="submission" date="2017-01" db="EMBL/GenBank/DDBJ databases">
        <authorList>
            <person name="Erauso G."/>
        </authorList>
    </citation>
    <scope>NUCLEOTIDE SEQUENCE [LARGE SCALE GENOMIC DNA]</scope>
    <source>
        <strain evidence="3">MESINF1</strain>
    </source>
</reference>
<dbReference type="SUPFAM" id="SSF53681">
    <property type="entry name" value="Aspartate/glutamate racemase"/>
    <property type="match status" value="2"/>
</dbReference>
<sequence>MLGGMSWESSLEYYRLLNEAVKERLGGLHSADCVMVSINFQPVADMMKLNDWKGISRVLEGVSRDLKRAGADFLVICTNTMHLLVREIEEASGLKVLQIGEAVAERINAAGLKTVGLLGTRFTMERGYYRDAFGRRGIEVIVPQERDRESVDGIIFQELCRGVFTKESREIYKSIISKLQSEGAEGVVLGCTEIPLLIKQSDVEIPVFDTTAIHAAAAAQFALADG</sequence>
<name>A0A7Z7PNC0_9BACT</name>
<dbReference type="PANTHER" id="PTHR21198">
    <property type="entry name" value="GLUTAMATE RACEMASE"/>
    <property type="match status" value="1"/>
</dbReference>
<dbReference type="InterPro" id="IPR004380">
    <property type="entry name" value="Asp_race"/>
</dbReference>
<dbReference type="Gene3D" id="3.40.50.1860">
    <property type="match status" value="2"/>
</dbReference>
<keyword evidence="4" id="KW-1185">Reference proteome</keyword>
<protein>
    <recommendedName>
        <fullName evidence="5">Aspartate racemase</fullName>
    </recommendedName>
</protein>
<dbReference type="PANTHER" id="PTHR21198:SF7">
    <property type="entry name" value="ASPARTATE-GLUTAMATE RACEMASE FAMILY"/>
    <property type="match status" value="1"/>
</dbReference>
<dbReference type="InterPro" id="IPR001920">
    <property type="entry name" value="Asp/Glu_race"/>
</dbReference>
<evidence type="ECO:0000313" key="4">
    <source>
        <dbReference type="Proteomes" id="UP000250796"/>
    </source>
</evidence>
<gene>
    <name evidence="3" type="ORF">MESINF_1354</name>
</gene>
<evidence type="ECO:0000256" key="2">
    <source>
        <dbReference type="ARBA" id="ARBA00023235"/>
    </source>
</evidence>
<evidence type="ECO:0000313" key="3">
    <source>
        <dbReference type="EMBL" id="SSC12798.1"/>
    </source>
</evidence>
<dbReference type="NCBIfam" id="TIGR00035">
    <property type="entry name" value="asp_race"/>
    <property type="match status" value="1"/>
</dbReference>
<proteinExistence type="inferred from homology"/>
<dbReference type="Proteomes" id="UP000250796">
    <property type="component" value="Chromosome MESINF"/>
</dbReference>
<keyword evidence="2" id="KW-0413">Isomerase</keyword>
<accession>A0A7Z7PNC0</accession>
<evidence type="ECO:0008006" key="5">
    <source>
        <dbReference type="Google" id="ProtNLM"/>
    </source>
</evidence>